<gene>
    <name evidence="2" type="ORF">E2R66_15795</name>
</gene>
<feature type="transmembrane region" description="Helical" evidence="1">
    <location>
        <begin position="5"/>
        <end position="23"/>
    </location>
</feature>
<feature type="transmembrane region" description="Helical" evidence="1">
    <location>
        <begin position="29"/>
        <end position="48"/>
    </location>
</feature>
<name>A0A4Y8SBE4_9SPHI</name>
<comment type="caution">
    <text evidence="2">The sequence shown here is derived from an EMBL/GenBank/DDBJ whole genome shotgun (WGS) entry which is preliminary data.</text>
</comment>
<dbReference type="EMBL" id="SOZE01000016">
    <property type="protein sequence ID" value="TFF36298.1"/>
    <property type="molecule type" value="Genomic_DNA"/>
</dbReference>
<keyword evidence="1" id="KW-0812">Transmembrane</keyword>
<dbReference type="RefSeq" id="WP_133232374.1">
    <property type="nucleotide sequence ID" value="NZ_SOZE01000016.1"/>
</dbReference>
<evidence type="ECO:0000313" key="2">
    <source>
        <dbReference type="EMBL" id="TFF36298.1"/>
    </source>
</evidence>
<sequence>MKFFYLYLFGGIAALALLVYQLITTYPNIKYGGALFYIIPTVLLFYMANKAYHVKKDKELM</sequence>
<accession>A0A4Y8SBE4</accession>
<organism evidence="2 3">
    <name type="scientific">Mucilaginibacter psychrotolerans</name>
    <dbReference type="NCBI Taxonomy" id="1524096"/>
    <lineage>
        <taxon>Bacteria</taxon>
        <taxon>Pseudomonadati</taxon>
        <taxon>Bacteroidota</taxon>
        <taxon>Sphingobacteriia</taxon>
        <taxon>Sphingobacteriales</taxon>
        <taxon>Sphingobacteriaceae</taxon>
        <taxon>Mucilaginibacter</taxon>
    </lineage>
</organism>
<keyword evidence="1" id="KW-1133">Transmembrane helix</keyword>
<protein>
    <submittedName>
        <fullName evidence="2">Uncharacterized protein</fullName>
    </submittedName>
</protein>
<dbReference type="Proteomes" id="UP000297540">
    <property type="component" value="Unassembled WGS sequence"/>
</dbReference>
<evidence type="ECO:0000256" key="1">
    <source>
        <dbReference type="SAM" id="Phobius"/>
    </source>
</evidence>
<keyword evidence="3" id="KW-1185">Reference proteome</keyword>
<proteinExistence type="predicted"/>
<evidence type="ECO:0000313" key="3">
    <source>
        <dbReference type="Proteomes" id="UP000297540"/>
    </source>
</evidence>
<reference evidence="2 3" key="1">
    <citation type="journal article" date="2017" name="Int. J. Syst. Evol. Microbiol.">
        <title>Mucilaginibacterpsychrotolerans sp. nov., isolated from peatlands.</title>
        <authorList>
            <person name="Deng Y."/>
            <person name="Shen L."/>
            <person name="Xu B."/>
            <person name="Liu Y."/>
            <person name="Gu Z."/>
            <person name="Liu H."/>
            <person name="Zhou Y."/>
        </authorList>
    </citation>
    <scope>NUCLEOTIDE SEQUENCE [LARGE SCALE GENOMIC DNA]</scope>
    <source>
        <strain evidence="2 3">NH7-4</strain>
    </source>
</reference>
<keyword evidence="1" id="KW-0472">Membrane</keyword>
<dbReference type="OrthoDB" id="799491at2"/>
<dbReference type="AlphaFoldDB" id="A0A4Y8SBE4"/>